<dbReference type="PATRIC" id="fig|999415.3.peg.1395"/>
<dbReference type="eggNOG" id="COG0566">
    <property type="taxonomic scope" value="Bacteria"/>
</dbReference>
<dbReference type="SMART" id="SM00967">
    <property type="entry name" value="SpoU_sub_bind"/>
    <property type="match status" value="1"/>
</dbReference>
<evidence type="ECO:0000256" key="2">
    <source>
        <dbReference type="ARBA" id="ARBA00022603"/>
    </source>
</evidence>
<dbReference type="Pfam" id="PF08032">
    <property type="entry name" value="SpoU_sub_bind"/>
    <property type="match status" value="1"/>
</dbReference>
<dbReference type="Gene3D" id="3.30.1330.30">
    <property type="match status" value="1"/>
</dbReference>
<evidence type="ECO:0000259" key="4">
    <source>
        <dbReference type="SMART" id="SM00967"/>
    </source>
</evidence>
<dbReference type="RefSeq" id="WP_004803387.1">
    <property type="nucleotide sequence ID" value="NZ_KB446648.1"/>
</dbReference>
<dbReference type="STRING" id="999415.HMPREF9943_01373"/>
<dbReference type="PANTHER" id="PTHR46429">
    <property type="entry name" value="23S RRNA (GUANOSINE-2'-O-)-METHYLTRANSFERASE RLMB"/>
    <property type="match status" value="1"/>
</dbReference>
<evidence type="ECO:0000256" key="1">
    <source>
        <dbReference type="ARBA" id="ARBA00007228"/>
    </source>
</evidence>
<keyword evidence="6" id="KW-1185">Reference proteome</keyword>
<gene>
    <name evidence="5" type="ORF">HMPREF9943_01373</name>
</gene>
<accession>M2P7Z3</accession>
<keyword evidence="2 5" id="KW-0489">Methyltransferase</keyword>
<dbReference type="AlphaFoldDB" id="M2P7Z3"/>
<comment type="similarity">
    <text evidence="1">Belongs to the class IV-like SAM-binding methyltransferase superfamily. RNA methyltransferase TrmH family.</text>
</comment>
<dbReference type="BioCyc" id="ECAT999415-HMP:GTTI-1408-MONOMER"/>
<evidence type="ECO:0000256" key="3">
    <source>
        <dbReference type="ARBA" id="ARBA00022679"/>
    </source>
</evidence>
<dbReference type="NCBIfam" id="TIGR00186">
    <property type="entry name" value="rRNA_methyl_3"/>
    <property type="match status" value="1"/>
</dbReference>
<dbReference type="Pfam" id="PF00588">
    <property type="entry name" value="SpoU_methylase"/>
    <property type="match status" value="1"/>
</dbReference>
<evidence type="ECO:0000313" key="6">
    <source>
        <dbReference type="Proteomes" id="UP000011758"/>
    </source>
</evidence>
<comment type="caution">
    <text evidence="5">The sequence shown here is derived from an EMBL/GenBank/DDBJ whole genome shotgun (WGS) entry which is preliminary data.</text>
</comment>
<reference evidence="5 6" key="1">
    <citation type="submission" date="2013-02" db="EMBL/GenBank/DDBJ databases">
        <title>The Genome Sequence of Lactobacillus catenaformis F0143.</title>
        <authorList>
            <consortium name="The Broad Institute Genome Sequencing Platform"/>
            <person name="Earl A."/>
            <person name="Ward D."/>
            <person name="Feldgarden M."/>
            <person name="Gevers D."/>
            <person name="Izard J."/>
            <person name="Blanton J.M."/>
            <person name="Mathney J."/>
            <person name="Dewhirst F.E."/>
            <person name="Young S.K."/>
            <person name="Zeng Q."/>
            <person name="Gargeya S."/>
            <person name="Fitzgerald M."/>
            <person name="Haas B."/>
            <person name="Abouelleil A."/>
            <person name="Alvarado L."/>
            <person name="Arachchi H.M."/>
            <person name="Berlin A."/>
            <person name="Chapman S.B."/>
            <person name="Gearin G."/>
            <person name="Goldberg J."/>
            <person name="Griggs A."/>
            <person name="Gujja S."/>
            <person name="Hansen M."/>
            <person name="Heiman D."/>
            <person name="Howarth C."/>
            <person name="Larimer J."/>
            <person name="Lui A."/>
            <person name="MacDonald P.J.P."/>
            <person name="McCowen C."/>
            <person name="Montmayeur A."/>
            <person name="Murphy C."/>
            <person name="Neiman D."/>
            <person name="Pearson M."/>
            <person name="Priest M."/>
            <person name="Roberts A."/>
            <person name="Saif S."/>
            <person name="Shea T."/>
            <person name="Sisk P."/>
            <person name="Stolte C."/>
            <person name="Sykes S."/>
            <person name="Wortman J."/>
            <person name="Nusbaum C."/>
            <person name="Birren B."/>
        </authorList>
    </citation>
    <scope>NUCLEOTIDE SEQUENCE [LARGE SCALE GENOMIC DNA]</scope>
    <source>
        <strain evidence="5 6">OT 569</strain>
    </source>
</reference>
<proteinExistence type="inferred from homology"/>
<dbReference type="InterPro" id="IPR013123">
    <property type="entry name" value="SpoU_subst-bd"/>
</dbReference>
<dbReference type="Gene3D" id="3.40.1280.10">
    <property type="match status" value="1"/>
</dbReference>
<dbReference type="InterPro" id="IPR001537">
    <property type="entry name" value="SpoU_MeTrfase"/>
</dbReference>
<dbReference type="GO" id="GO:0008173">
    <property type="term" value="F:RNA methyltransferase activity"/>
    <property type="evidence" value="ECO:0007669"/>
    <property type="project" value="InterPro"/>
</dbReference>
<dbReference type="SUPFAM" id="SSF55315">
    <property type="entry name" value="L30e-like"/>
    <property type="match status" value="1"/>
</dbReference>
<protein>
    <submittedName>
        <fullName evidence="5">RNA methyltransferase, TrmH family, group 3</fullName>
    </submittedName>
</protein>
<dbReference type="InterPro" id="IPR029064">
    <property type="entry name" value="Ribosomal_eL30-like_sf"/>
</dbReference>
<dbReference type="GO" id="GO:0032259">
    <property type="term" value="P:methylation"/>
    <property type="evidence" value="ECO:0007669"/>
    <property type="project" value="UniProtKB-KW"/>
</dbReference>
<dbReference type="FunFam" id="3.40.1280.10:FF:000008">
    <property type="entry name" value="Group 3 RNA methyltransferase TrmH"/>
    <property type="match status" value="1"/>
</dbReference>
<dbReference type="SUPFAM" id="SSF75217">
    <property type="entry name" value="alpha/beta knot"/>
    <property type="match status" value="1"/>
</dbReference>
<feature type="domain" description="RNA 2-O ribose methyltransferase substrate binding" evidence="4">
    <location>
        <begin position="4"/>
        <end position="77"/>
    </location>
</feature>
<dbReference type="CDD" id="cd18103">
    <property type="entry name" value="SpoU-like_RlmB"/>
    <property type="match status" value="1"/>
</dbReference>
<dbReference type="Proteomes" id="UP000011758">
    <property type="component" value="Unassembled WGS sequence"/>
</dbReference>
<dbReference type="PANTHER" id="PTHR46429:SF1">
    <property type="entry name" value="23S RRNA (GUANOSINE-2'-O-)-METHYLTRANSFERASE RLMB"/>
    <property type="match status" value="1"/>
</dbReference>
<organism evidence="5 6">
    <name type="scientific">Eggerthia catenaformis OT 569 = DSM 20559</name>
    <dbReference type="NCBI Taxonomy" id="999415"/>
    <lineage>
        <taxon>Bacteria</taxon>
        <taxon>Bacillati</taxon>
        <taxon>Bacillota</taxon>
        <taxon>Erysipelotrichia</taxon>
        <taxon>Erysipelotrichales</taxon>
        <taxon>Coprobacillaceae</taxon>
        <taxon>Eggerthia</taxon>
    </lineage>
</organism>
<dbReference type="OrthoDB" id="9794400at2"/>
<dbReference type="InterPro" id="IPR004441">
    <property type="entry name" value="rRNA_MeTrfase_TrmH"/>
</dbReference>
<dbReference type="GO" id="GO:0003723">
    <property type="term" value="F:RNA binding"/>
    <property type="evidence" value="ECO:0007669"/>
    <property type="project" value="InterPro"/>
</dbReference>
<keyword evidence="3 5" id="KW-0808">Transferase</keyword>
<dbReference type="GO" id="GO:0005829">
    <property type="term" value="C:cytosol"/>
    <property type="evidence" value="ECO:0007669"/>
    <property type="project" value="TreeGrafter"/>
</dbReference>
<evidence type="ECO:0000313" key="5">
    <source>
        <dbReference type="EMBL" id="EMD16447.1"/>
    </source>
</evidence>
<name>M2P7Z3_9FIRM</name>
<dbReference type="EMBL" id="AGEJ01000021">
    <property type="protein sequence ID" value="EMD16447.1"/>
    <property type="molecule type" value="Genomic_DNA"/>
</dbReference>
<dbReference type="GO" id="GO:0006396">
    <property type="term" value="P:RNA processing"/>
    <property type="evidence" value="ECO:0007669"/>
    <property type="project" value="InterPro"/>
</dbReference>
<dbReference type="InterPro" id="IPR029028">
    <property type="entry name" value="Alpha/beta_knot_MTases"/>
</dbReference>
<sequence>MKQWIYGRNTVRELLRNNKNISELVFLKGSRNDDLIMLAKKIKIKYRVSEDKKEFNTLTSGGNHQGVIAVIESYGYSTIEQMLEKIHDKYPLLVMLDGLEDPHNLGAILRTCDAMNVDGVIIGKNRSVNLTSTVAKVSTGAIDYVKVAQVTNLARCLEDLKKQGFWIVGCENEESEDYRCIDFNMPVVVVIGSEGSGISRLVKSKCDFKVVLPMKGHVNSLNASVAAGVLLYQVYNSRHPL</sequence>
<dbReference type="InterPro" id="IPR029026">
    <property type="entry name" value="tRNA_m1G_MTases_N"/>
</dbReference>